<dbReference type="Gene3D" id="1.10.10.2910">
    <property type="match status" value="1"/>
</dbReference>
<evidence type="ECO:0000313" key="2">
    <source>
        <dbReference type="EMBL" id="MEB4589499.1"/>
    </source>
</evidence>
<evidence type="ECO:0000313" key="3">
    <source>
        <dbReference type="Proteomes" id="UP001308005"/>
    </source>
</evidence>
<comment type="caution">
    <text evidence="2">The sequence shown here is derived from an EMBL/GenBank/DDBJ whole genome shotgun (WGS) entry which is preliminary data.</text>
</comment>
<dbReference type="InterPro" id="IPR010359">
    <property type="entry name" value="IrrE_HExxH"/>
</dbReference>
<feature type="domain" description="IrrE N-terminal-like" evidence="1">
    <location>
        <begin position="67"/>
        <end position="174"/>
    </location>
</feature>
<dbReference type="Proteomes" id="UP001308005">
    <property type="component" value="Unassembled WGS sequence"/>
</dbReference>
<dbReference type="RefSeq" id="WP_324692692.1">
    <property type="nucleotide sequence ID" value="NZ_JAYMYJ010000008.1"/>
</dbReference>
<sequence length="272" mass="30828">MVKLELIEFADFTHPEEIVAEIFRQNPRMDLPVPLDEIAKAAGIVEIRHQPLASLEGGLVANAEKTEGAILINSKSLPLQRQRFTLGHELGHFMLPKHNHHMECLSRDLHMSSYSGGLTDSQRVEVEANEFAAELLMPRQYFTTHPDCPQTPDCKAIAHLAERFDVSFKACVYRYQDLCLLPLGLVFSRNGEVTAVRRNKALRFWMQTDKGAALPNHLGQKIQAMTANSVYRQESATDLWFDTSRATNPPDSVMEETFLQENGYATTLLWFE</sequence>
<name>A0ABU6CRT5_9GAMM</name>
<proteinExistence type="predicted"/>
<reference evidence="3" key="1">
    <citation type="submission" date="2023-07" db="EMBL/GenBank/DDBJ databases">
        <title>The carbon used by Thiothrix.</title>
        <authorList>
            <person name="Chen L."/>
        </authorList>
    </citation>
    <scope>NUCLEOTIDE SEQUENCE [LARGE SCALE GENOMIC DNA]</scope>
</reference>
<accession>A0ABU6CRT5</accession>
<dbReference type="PANTHER" id="PTHR43236">
    <property type="entry name" value="ANTITOXIN HIGA1"/>
    <property type="match status" value="1"/>
</dbReference>
<gene>
    <name evidence="2" type="ORF">VSS37_00770</name>
</gene>
<organism evidence="2 3">
    <name type="scientific">Candidatus Thiothrix phosphatis</name>
    <dbReference type="NCBI Taxonomy" id="3112415"/>
    <lineage>
        <taxon>Bacteria</taxon>
        <taxon>Pseudomonadati</taxon>
        <taxon>Pseudomonadota</taxon>
        <taxon>Gammaproteobacteria</taxon>
        <taxon>Thiotrichales</taxon>
        <taxon>Thiotrichaceae</taxon>
        <taxon>Thiothrix</taxon>
    </lineage>
</organism>
<dbReference type="InterPro" id="IPR052345">
    <property type="entry name" value="Rad_response_metalloprotease"/>
</dbReference>
<protein>
    <submittedName>
        <fullName evidence="2">ImmA/IrrE family metallo-endopeptidase</fullName>
    </submittedName>
</protein>
<reference evidence="2 3" key="2">
    <citation type="submission" date="2024-01" db="EMBL/GenBank/DDBJ databases">
        <authorList>
            <person name="Xie X."/>
        </authorList>
    </citation>
    <scope>NUCLEOTIDE SEQUENCE [LARGE SCALE GENOMIC DNA]</scope>
    <source>
        <strain evidence="2">SCUT-1</strain>
    </source>
</reference>
<keyword evidence="3" id="KW-1185">Reference proteome</keyword>
<dbReference type="Pfam" id="PF06114">
    <property type="entry name" value="Peptidase_M78"/>
    <property type="match status" value="1"/>
</dbReference>
<dbReference type="PANTHER" id="PTHR43236:SF1">
    <property type="entry name" value="BLL7220 PROTEIN"/>
    <property type="match status" value="1"/>
</dbReference>
<evidence type="ECO:0000259" key="1">
    <source>
        <dbReference type="Pfam" id="PF06114"/>
    </source>
</evidence>
<dbReference type="EMBL" id="JAYMYJ010000008">
    <property type="protein sequence ID" value="MEB4589499.1"/>
    <property type="molecule type" value="Genomic_DNA"/>
</dbReference>